<sequence>MLRSSIAYTFCAFLSLLLLFPLIPCHWRAKNAGIILIIFWTSLGNIVQASSAISLLNATNLVNLRWCDFVIQYIWGIGACSGNLLLLRRLAIIASPHSKPMDQTRKLKLFVREIAVGIVVPLIQIPLHFVVQGHRINEIRDFGCLASIYPSVLSVILVLCYMLLINFICAIYGIIAVFYLFIRREEMNSLLNMKIPGTSKLQFLKLTGLGISQSCLWLPNMTFFIINIAKSHFLPYQGWNVVHKHFNIVKLVDPNSIPSEELVLIELSRWMGPLTAVCLFLFFGANFEHLRTQRQKNQARDQLIVYRKEILT</sequence>
<feature type="transmembrane region" description="Helical" evidence="10">
    <location>
        <begin position="6"/>
        <end position="23"/>
    </location>
</feature>
<name>L7S2Y7_MALSM</name>
<keyword evidence="4 10" id="KW-0812">Transmembrane</keyword>
<feature type="transmembrane region" description="Helical" evidence="10">
    <location>
        <begin position="151"/>
        <end position="182"/>
    </location>
</feature>
<evidence type="ECO:0000313" key="11">
    <source>
        <dbReference type="EMBL" id="AGC13099.1"/>
    </source>
</evidence>
<evidence type="ECO:0000256" key="6">
    <source>
        <dbReference type="ARBA" id="ARBA00023040"/>
    </source>
</evidence>
<evidence type="ECO:0000256" key="5">
    <source>
        <dbReference type="ARBA" id="ARBA00022989"/>
    </source>
</evidence>
<dbReference type="GO" id="GO:0004933">
    <property type="term" value="F:mating-type a-factor pheromone receptor activity"/>
    <property type="evidence" value="ECO:0007669"/>
    <property type="project" value="InterPro"/>
</dbReference>
<dbReference type="PRINTS" id="PR00899">
    <property type="entry name" value="GPCRSTE3"/>
</dbReference>
<dbReference type="AlphaFoldDB" id="L7S2Y7"/>
<evidence type="ECO:0000256" key="9">
    <source>
        <dbReference type="ARBA" id="ARBA00023224"/>
    </source>
</evidence>
<evidence type="ECO:0000256" key="8">
    <source>
        <dbReference type="ARBA" id="ARBA00023170"/>
    </source>
</evidence>
<dbReference type="InterPro" id="IPR001546">
    <property type="entry name" value="GPCR_Pheromne_A_rcpt"/>
</dbReference>
<feature type="transmembrane region" description="Helical" evidence="10">
    <location>
        <begin position="270"/>
        <end position="287"/>
    </location>
</feature>
<keyword evidence="5 10" id="KW-1133">Transmembrane helix</keyword>
<comment type="subcellular location">
    <subcellularLocation>
        <location evidence="1">Membrane</location>
        <topology evidence="1">Multi-pass membrane protein</topology>
    </subcellularLocation>
</comment>
<evidence type="ECO:0000256" key="2">
    <source>
        <dbReference type="ARBA" id="ARBA00011085"/>
    </source>
</evidence>
<evidence type="ECO:0000256" key="1">
    <source>
        <dbReference type="ARBA" id="ARBA00004141"/>
    </source>
</evidence>
<protein>
    <submittedName>
        <fullName evidence="11">Pheromone receptor</fullName>
    </submittedName>
</protein>
<keyword evidence="8 11" id="KW-0675">Receptor</keyword>
<dbReference type="Pfam" id="PF02076">
    <property type="entry name" value="STE3"/>
    <property type="match status" value="1"/>
</dbReference>
<organism evidence="11">
    <name type="scientific">Malassezia sympodialis</name>
    <name type="common">Atopic eczema-associated yeast</name>
    <dbReference type="NCBI Taxonomy" id="76777"/>
    <lineage>
        <taxon>Eukaryota</taxon>
        <taxon>Fungi</taxon>
        <taxon>Dikarya</taxon>
        <taxon>Basidiomycota</taxon>
        <taxon>Ustilaginomycotina</taxon>
        <taxon>Malasseziomycetes</taxon>
        <taxon>Malasseziales</taxon>
        <taxon>Malasseziaceae</taxon>
        <taxon>Malassezia</taxon>
    </lineage>
</organism>
<dbReference type="PANTHER" id="PTHR28097">
    <property type="entry name" value="PHEROMONE A FACTOR RECEPTOR"/>
    <property type="match status" value="1"/>
</dbReference>
<keyword evidence="9" id="KW-0807">Transducer</keyword>
<keyword evidence="6" id="KW-0297">G-protein coupled receptor</keyword>
<evidence type="ECO:0000256" key="4">
    <source>
        <dbReference type="ARBA" id="ARBA00022692"/>
    </source>
</evidence>
<feature type="transmembrane region" description="Helical" evidence="10">
    <location>
        <begin position="70"/>
        <end position="88"/>
    </location>
</feature>
<feature type="transmembrane region" description="Helical" evidence="10">
    <location>
        <begin position="35"/>
        <end position="58"/>
    </location>
</feature>
<dbReference type="GO" id="GO:0005886">
    <property type="term" value="C:plasma membrane"/>
    <property type="evidence" value="ECO:0007669"/>
    <property type="project" value="TreeGrafter"/>
</dbReference>
<reference evidence="11" key="1">
    <citation type="journal article" date="2013" name="MBio">
        <title>Genomic insights into the atopic eczema-associated skin commensal yeast Malassezia sympodialis.</title>
        <authorList>
            <person name="Gioti A."/>
            <person name="Nystedt B."/>
            <person name="Li W."/>
            <person name="Xu J."/>
            <person name="Andersson A."/>
            <person name="Averette A.F."/>
            <person name="Muench K."/>
            <person name="Wang X."/>
            <person name="Kappauf C."/>
            <person name="Kingsbury J.M."/>
            <person name="Kraak B."/>
            <person name="Walker L.A."/>
            <person name="Johansson H.J."/>
            <person name="Holm T."/>
            <person name="Lehtioe J."/>
            <person name="Stajich J.E."/>
            <person name="Mieczkowski P."/>
            <person name="Kahmann R."/>
            <person name="Kennell J.C."/>
            <person name="Cardenas M.E."/>
            <person name="Lundeberg J."/>
            <person name="Saunders C.W."/>
            <person name="Boekhout T."/>
            <person name="Dawson T.L."/>
            <person name="Munro C.A."/>
            <person name="de Groot P.W.J."/>
            <person name="Butler G."/>
            <person name="Heitman J."/>
            <person name="Scheynius A."/>
        </authorList>
    </citation>
    <scope>NUCLEOTIDE SEQUENCE</scope>
</reference>
<dbReference type="InterPro" id="IPR001499">
    <property type="entry name" value="GPCR_STE3"/>
</dbReference>
<keyword evidence="7 10" id="KW-0472">Membrane</keyword>
<dbReference type="VEuPathDB" id="FungiDB:MSYG_0530"/>
<dbReference type="EMBL" id="JX964849">
    <property type="protein sequence ID" value="AGC13099.1"/>
    <property type="molecule type" value="Genomic_DNA"/>
</dbReference>
<dbReference type="GO" id="GO:0000750">
    <property type="term" value="P:pheromone-dependent signal transduction involved in conjugation with cellular fusion"/>
    <property type="evidence" value="ECO:0007669"/>
    <property type="project" value="TreeGrafter"/>
</dbReference>
<proteinExistence type="inferred from homology"/>
<dbReference type="PANTHER" id="PTHR28097:SF1">
    <property type="entry name" value="PHEROMONE A FACTOR RECEPTOR"/>
    <property type="match status" value="1"/>
</dbReference>
<evidence type="ECO:0000256" key="7">
    <source>
        <dbReference type="ARBA" id="ARBA00023136"/>
    </source>
</evidence>
<keyword evidence="3" id="KW-0589">Pheromone response</keyword>
<evidence type="ECO:0000256" key="10">
    <source>
        <dbReference type="SAM" id="Phobius"/>
    </source>
</evidence>
<comment type="similarity">
    <text evidence="2">Belongs to the G-protein coupled receptor 4 family.</text>
</comment>
<feature type="transmembrane region" description="Helical" evidence="10">
    <location>
        <begin position="203"/>
        <end position="226"/>
    </location>
</feature>
<accession>L7S2Y7</accession>
<evidence type="ECO:0000256" key="3">
    <source>
        <dbReference type="ARBA" id="ARBA00022507"/>
    </source>
</evidence>
<feature type="transmembrane region" description="Helical" evidence="10">
    <location>
        <begin position="109"/>
        <end position="131"/>
    </location>
</feature>
<dbReference type="PRINTS" id="PR00900">
    <property type="entry name" value="PHEROMONEAR"/>
</dbReference>